<dbReference type="Proteomes" id="UP000076882">
    <property type="component" value="Unassembled WGS sequence"/>
</dbReference>
<dbReference type="GO" id="GO:0004792">
    <property type="term" value="F:thiosulfate-cyanide sulfurtransferase activity"/>
    <property type="evidence" value="ECO:0007669"/>
    <property type="project" value="TreeGrafter"/>
</dbReference>
<sequence length="350" mass="39100">MKEDEHMLNRYDRQERVTVIGHDGQRRINAATILIVGVGALGSYAAEQLVRAGVGHLILVDPDTVSLTNLQRQALFTEADVRDQALKVDAAKNHLQAINHHVEITAYPAALDGDLLQTLTFDLVLDCLDNYGTRILINRAALVERFDYIFASCAGTFGTVMPIRAWQHACLNCVYPNLEALQQTDCDLLGVNTALVPIIAGLQVSLALHYLVVPTSVDFGQLTTIDNWQLSQQTFHVRKNPNCPTCQRTNWDLTTAPITNPVQVLCGTATYQARFTQKPNLAAITDWLLDRQFSIKSYASFISFKWEDRPISIFKNGKVMLYNIPDLDAATATFNRLQLYLKSVLEVPIK</sequence>
<accession>A0A165QEA8</accession>
<organism evidence="3 4">
    <name type="scientific">Lactiplantibacillus plantarum</name>
    <name type="common">Lactobacillus plantarum</name>
    <dbReference type="NCBI Taxonomy" id="1590"/>
    <lineage>
        <taxon>Bacteria</taxon>
        <taxon>Bacillati</taxon>
        <taxon>Bacillota</taxon>
        <taxon>Bacilli</taxon>
        <taxon>Lactobacillales</taxon>
        <taxon>Lactobacillaceae</taxon>
        <taxon>Lactiplantibacillus</taxon>
    </lineage>
</organism>
<feature type="domain" description="THIF-type NAD/FAD binding fold" evidence="2">
    <location>
        <begin position="11"/>
        <end position="244"/>
    </location>
</feature>
<evidence type="ECO:0000313" key="4">
    <source>
        <dbReference type="Proteomes" id="UP000076882"/>
    </source>
</evidence>
<dbReference type="Gene3D" id="3.40.50.720">
    <property type="entry name" value="NAD(P)-binding Rossmann-like Domain"/>
    <property type="match status" value="1"/>
</dbReference>
<comment type="caution">
    <text evidence="3">The sequence shown here is derived from an EMBL/GenBank/DDBJ whole genome shotgun (WGS) entry which is preliminary data.</text>
</comment>
<evidence type="ECO:0000313" key="3">
    <source>
        <dbReference type="EMBL" id="KZU91635.1"/>
    </source>
</evidence>
<dbReference type="InterPro" id="IPR045886">
    <property type="entry name" value="ThiF/MoeB/HesA"/>
</dbReference>
<dbReference type="SUPFAM" id="SSF69572">
    <property type="entry name" value="Activating enzymes of the ubiquitin-like proteins"/>
    <property type="match status" value="1"/>
</dbReference>
<name>A0A165QEA8_LACPN</name>
<comment type="similarity">
    <text evidence="1">Belongs to the HesA/MoeB/ThiF family.</text>
</comment>
<dbReference type="CDD" id="cd00757">
    <property type="entry name" value="ThiF_MoeB_HesA_family"/>
    <property type="match status" value="1"/>
</dbReference>
<dbReference type="InterPro" id="IPR000594">
    <property type="entry name" value="ThiF_NAD_FAD-bd"/>
</dbReference>
<dbReference type="Pfam" id="PF00899">
    <property type="entry name" value="ThiF"/>
    <property type="match status" value="1"/>
</dbReference>
<dbReference type="AlphaFoldDB" id="A0A165QEA8"/>
<dbReference type="GO" id="GO:0005829">
    <property type="term" value="C:cytosol"/>
    <property type="evidence" value="ECO:0007669"/>
    <property type="project" value="TreeGrafter"/>
</dbReference>
<dbReference type="PANTHER" id="PTHR10953:SF102">
    <property type="entry name" value="ADENYLYLTRANSFERASE AND SULFURTRANSFERASE MOCS3"/>
    <property type="match status" value="1"/>
</dbReference>
<dbReference type="PANTHER" id="PTHR10953">
    <property type="entry name" value="UBIQUITIN-ACTIVATING ENZYME E1"/>
    <property type="match status" value="1"/>
</dbReference>
<dbReference type="InterPro" id="IPR035985">
    <property type="entry name" value="Ubiquitin-activating_enz"/>
</dbReference>
<evidence type="ECO:0000256" key="1">
    <source>
        <dbReference type="ARBA" id="ARBA00009919"/>
    </source>
</evidence>
<evidence type="ECO:0000259" key="2">
    <source>
        <dbReference type="Pfam" id="PF00899"/>
    </source>
</evidence>
<protein>
    <submittedName>
        <fullName evidence="3">Molybdopterin biosynthesis protein MoeB</fullName>
    </submittedName>
</protein>
<dbReference type="GO" id="GO:0008146">
    <property type="term" value="F:sulfotransferase activity"/>
    <property type="evidence" value="ECO:0007669"/>
    <property type="project" value="TreeGrafter"/>
</dbReference>
<reference evidence="3 4" key="1">
    <citation type="submission" date="2016-03" db="EMBL/GenBank/DDBJ databases">
        <title>Comparative genomics of 54 Lactobacillus plantarum strains reveals genomic uncoupling from niche constraints.</title>
        <authorList>
            <person name="Martino M.E."/>
        </authorList>
    </citation>
    <scope>NUCLEOTIDE SEQUENCE [LARGE SCALE GENOMIC DNA]</scope>
    <source>
        <strain evidence="3 4">19.1</strain>
    </source>
</reference>
<dbReference type="EMBL" id="LUXM01000040">
    <property type="protein sequence ID" value="KZU91635.1"/>
    <property type="molecule type" value="Genomic_DNA"/>
</dbReference>
<proteinExistence type="inferred from homology"/>
<dbReference type="FunFam" id="3.40.50.720:FF:000080">
    <property type="entry name" value="Thiazole biosynthesis adenylyltransferase ThiF"/>
    <property type="match status" value="1"/>
</dbReference>
<dbReference type="PATRIC" id="fig|1590.198.peg.2461"/>
<dbReference type="GO" id="GO:0016779">
    <property type="term" value="F:nucleotidyltransferase activity"/>
    <property type="evidence" value="ECO:0007669"/>
    <property type="project" value="TreeGrafter"/>
</dbReference>
<dbReference type="GO" id="GO:0008641">
    <property type="term" value="F:ubiquitin-like modifier activating enzyme activity"/>
    <property type="evidence" value="ECO:0007669"/>
    <property type="project" value="InterPro"/>
</dbReference>
<gene>
    <name evidence="3" type="ORF">Lp19_2921</name>
</gene>